<dbReference type="AlphaFoldDB" id="A0A7S4N6D4"/>
<evidence type="ECO:0000256" key="2">
    <source>
        <dbReference type="SAM" id="SignalP"/>
    </source>
</evidence>
<name>A0A7S4N6D4_9STRA</name>
<protein>
    <submittedName>
        <fullName evidence="3">Uncharacterized protein</fullName>
    </submittedName>
</protein>
<accession>A0A7S4N6D4</accession>
<sequence length="113" mass="11911">MSSRPRAVFTATVAAAVLASGSFVLSAHVGRPAVDILDDDAAAGGGKIGPGPGPAVGHYEPPPPPPPPFDFKLDPDEEHRHLLRLLNKITPTKFERLCRRYLSSTRLFSGAGG</sequence>
<feature type="region of interest" description="Disordered" evidence="1">
    <location>
        <begin position="40"/>
        <end position="68"/>
    </location>
</feature>
<dbReference type="EMBL" id="HBKQ01043627">
    <property type="protein sequence ID" value="CAE2267908.1"/>
    <property type="molecule type" value="Transcribed_RNA"/>
</dbReference>
<feature type="signal peptide" evidence="2">
    <location>
        <begin position="1"/>
        <end position="26"/>
    </location>
</feature>
<proteinExistence type="predicted"/>
<feature type="chain" id="PRO_5030567114" evidence="2">
    <location>
        <begin position="27"/>
        <end position="113"/>
    </location>
</feature>
<organism evidence="3">
    <name type="scientific">Odontella aurita</name>
    <dbReference type="NCBI Taxonomy" id="265563"/>
    <lineage>
        <taxon>Eukaryota</taxon>
        <taxon>Sar</taxon>
        <taxon>Stramenopiles</taxon>
        <taxon>Ochrophyta</taxon>
        <taxon>Bacillariophyta</taxon>
        <taxon>Mediophyceae</taxon>
        <taxon>Biddulphiophycidae</taxon>
        <taxon>Eupodiscales</taxon>
        <taxon>Odontellaceae</taxon>
        <taxon>Odontella</taxon>
    </lineage>
</organism>
<keyword evidence="2" id="KW-0732">Signal</keyword>
<evidence type="ECO:0000313" key="3">
    <source>
        <dbReference type="EMBL" id="CAE2267908.1"/>
    </source>
</evidence>
<gene>
    <name evidence="3" type="ORF">OAUR00152_LOCUS30074</name>
</gene>
<reference evidence="3" key="1">
    <citation type="submission" date="2021-01" db="EMBL/GenBank/DDBJ databases">
        <authorList>
            <person name="Corre E."/>
            <person name="Pelletier E."/>
            <person name="Niang G."/>
            <person name="Scheremetjew M."/>
            <person name="Finn R."/>
            <person name="Kale V."/>
            <person name="Holt S."/>
            <person name="Cochrane G."/>
            <person name="Meng A."/>
            <person name="Brown T."/>
            <person name="Cohen L."/>
        </authorList>
    </citation>
    <scope>NUCLEOTIDE SEQUENCE</scope>
    <source>
        <strain evidence="3">Isolate 1302-5</strain>
    </source>
</reference>
<evidence type="ECO:0000256" key="1">
    <source>
        <dbReference type="SAM" id="MobiDB-lite"/>
    </source>
</evidence>